<feature type="coiled-coil region" evidence="7">
    <location>
        <begin position="22"/>
        <end position="49"/>
    </location>
</feature>
<dbReference type="PROSITE" id="PS50112">
    <property type="entry name" value="PAS"/>
    <property type="match status" value="1"/>
</dbReference>
<dbReference type="CDD" id="cd00082">
    <property type="entry name" value="HisKA"/>
    <property type="match status" value="1"/>
</dbReference>
<accession>A0A1Y5SIY2</accession>
<evidence type="ECO:0000256" key="7">
    <source>
        <dbReference type="SAM" id="Coils"/>
    </source>
</evidence>
<dbReference type="Gene3D" id="1.10.287.130">
    <property type="match status" value="1"/>
</dbReference>
<dbReference type="EC" id="2.7.13.3" evidence="2"/>
<reference evidence="12 13" key="1">
    <citation type="submission" date="2017-03" db="EMBL/GenBank/DDBJ databases">
        <authorList>
            <person name="Afonso C.L."/>
            <person name="Miller P.J."/>
            <person name="Scott M.A."/>
            <person name="Spackman E."/>
            <person name="Goraichik I."/>
            <person name="Dimitrov K.M."/>
            <person name="Suarez D.L."/>
            <person name="Swayne D.E."/>
        </authorList>
    </citation>
    <scope>NUCLEOTIDE SEQUENCE [LARGE SCALE GENOMIC DNA]</scope>
    <source>
        <strain evidence="12 13">CECT 7066</strain>
    </source>
</reference>
<dbReference type="SMART" id="SM00448">
    <property type="entry name" value="REC"/>
    <property type="match status" value="1"/>
</dbReference>
<evidence type="ECO:0000256" key="1">
    <source>
        <dbReference type="ARBA" id="ARBA00000085"/>
    </source>
</evidence>
<evidence type="ECO:0000259" key="9">
    <source>
        <dbReference type="PROSITE" id="PS50109"/>
    </source>
</evidence>
<dbReference type="InterPro" id="IPR001789">
    <property type="entry name" value="Sig_transdc_resp-reg_receiver"/>
</dbReference>
<feature type="modified residue" description="4-aspartylphosphate" evidence="6">
    <location>
        <position position="606"/>
    </location>
</feature>
<dbReference type="InterPro" id="IPR003661">
    <property type="entry name" value="HisK_dim/P_dom"/>
</dbReference>
<dbReference type="InterPro" id="IPR000014">
    <property type="entry name" value="PAS"/>
</dbReference>
<evidence type="ECO:0000256" key="3">
    <source>
        <dbReference type="ARBA" id="ARBA00022553"/>
    </source>
</evidence>
<dbReference type="OrthoDB" id="9801651at2"/>
<keyword evidence="4 12" id="KW-0808">Transferase</keyword>
<dbReference type="InterPro" id="IPR005467">
    <property type="entry name" value="His_kinase_dom"/>
</dbReference>
<evidence type="ECO:0000256" key="5">
    <source>
        <dbReference type="ARBA" id="ARBA00022777"/>
    </source>
</evidence>
<evidence type="ECO:0000256" key="8">
    <source>
        <dbReference type="SAM" id="MobiDB-lite"/>
    </source>
</evidence>
<evidence type="ECO:0000256" key="4">
    <source>
        <dbReference type="ARBA" id="ARBA00022679"/>
    </source>
</evidence>
<dbReference type="InterPro" id="IPR004358">
    <property type="entry name" value="Sig_transdc_His_kin-like_C"/>
</dbReference>
<dbReference type="SUPFAM" id="SSF55874">
    <property type="entry name" value="ATPase domain of HSP90 chaperone/DNA topoisomerase II/histidine kinase"/>
    <property type="match status" value="1"/>
</dbReference>
<evidence type="ECO:0000313" key="12">
    <source>
        <dbReference type="EMBL" id="SLN41868.1"/>
    </source>
</evidence>
<dbReference type="PANTHER" id="PTHR43047">
    <property type="entry name" value="TWO-COMPONENT HISTIDINE PROTEIN KINASE"/>
    <property type="match status" value="1"/>
</dbReference>
<gene>
    <name evidence="12" type="primary">arcB</name>
    <name evidence="12" type="ORF">PAM7066_01781</name>
</gene>
<dbReference type="SUPFAM" id="SSF52172">
    <property type="entry name" value="CheY-like"/>
    <property type="match status" value="1"/>
</dbReference>
<sequence length="704" mass="77262">MRSEEALDSERERREHLATDRERELTDRIARLEETSHRLTHEIEAKRSEATRLDRTNELGQVWAGLQSILDGFAIFDRDHRLVVANHAYLSVLDSVPEVAPGITYERMCELLVSERIADTPPDGETWCAWMKGRWRQEEIPTAILRLSDGQFIKLVDRRLPDGGIVTLAINQTGILRLRAAIEALPDGFVVFDADDRLVAANETYLNLVGISRQEAKRGVTFTDILRSGVDEGRFLVEGPDDWLGDRITHHQCENGSSHDFRLLDGRWLRAVDIALPDGGRAGLRIDITEIKAQQIELARLAGAAEAASRAKSAFLSNMSHEIRTPMNGLVGISDLLLATRLDDGQREMAETLRRSAEGLLGLLDDVLDFSQAEAGGLAFELAPIQPRDLLAEIVASFLAEAHGRGLALTLDIAEDVPPAILADARQVRRVLTNLLCNAVKFTRSGGITVRSAVRDKMLSIAVEDTGPGIPPDRAERIFDGFVQIEEGHDRQHDGPGLGLAVCRSLVTQMGGRIDYRARPDGGSIFRISLPIRAATLAPAPAAEGQPARRPATRRARVLAVEDNATNRFVLEKLLEPLDVDLRVVERGADCLAEAMRDPPDLLLTDISMPDMDGLEMTRRLRTWEARTGRHPLRIVAMTAHALAADIEEILAAGLDRVLTKPLKRTLLTEECAAALVRPAQAALAADASLRKKAGASGSDRSGV</sequence>
<dbReference type="SUPFAM" id="SSF47384">
    <property type="entry name" value="Homodimeric domain of signal transducing histidine kinase"/>
    <property type="match status" value="1"/>
</dbReference>
<dbReference type="PROSITE" id="PS50109">
    <property type="entry name" value="HIS_KIN"/>
    <property type="match status" value="1"/>
</dbReference>
<name>A0A1Y5SIY2_9RHOB</name>
<evidence type="ECO:0000259" key="10">
    <source>
        <dbReference type="PROSITE" id="PS50110"/>
    </source>
</evidence>
<dbReference type="Gene3D" id="3.40.50.2300">
    <property type="match status" value="1"/>
</dbReference>
<feature type="domain" description="Histidine kinase" evidence="9">
    <location>
        <begin position="318"/>
        <end position="534"/>
    </location>
</feature>
<dbReference type="Pfam" id="PF00512">
    <property type="entry name" value="HisKA"/>
    <property type="match status" value="1"/>
</dbReference>
<dbReference type="Pfam" id="PF12860">
    <property type="entry name" value="PAS_7"/>
    <property type="match status" value="2"/>
</dbReference>
<dbReference type="SMART" id="SM00387">
    <property type="entry name" value="HATPase_c"/>
    <property type="match status" value="1"/>
</dbReference>
<dbReference type="PANTHER" id="PTHR43047:SF64">
    <property type="entry name" value="HISTIDINE KINASE CONTAINING CHEY-HOMOLOGOUS RECEIVER DOMAIN AND PAS DOMAIN-RELATED"/>
    <property type="match status" value="1"/>
</dbReference>
<dbReference type="SMART" id="SM00388">
    <property type="entry name" value="HisKA"/>
    <property type="match status" value="1"/>
</dbReference>
<keyword evidence="13" id="KW-1185">Reference proteome</keyword>
<dbReference type="STRING" id="315423.SAMN04488020_104158"/>
<feature type="domain" description="PAS" evidence="11">
    <location>
        <begin position="177"/>
        <end position="215"/>
    </location>
</feature>
<dbReference type="EMBL" id="FWFV01000004">
    <property type="protein sequence ID" value="SLN41868.1"/>
    <property type="molecule type" value="Genomic_DNA"/>
</dbReference>
<organism evidence="12 13">
    <name type="scientific">Palleronia marisminoris</name>
    <dbReference type="NCBI Taxonomy" id="315423"/>
    <lineage>
        <taxon>Bacteria</taxon>
        <taxon>Pseudomonadati</taxon>
        <taxon>Pseudomonadota</taxon>
        <taxon>Alphaproteobacteria</taxon>
        <taxon>Rhodobacterales</taxon>
        <taxon>Roseobacteraceae</taxon>
        <taxon>Palleronia</taxon>
    </lineage>
</organism>
<dbReference type="InterPro" id="IPR036890">
    <property type="entry name" value="HATPase_C_sf"/>
</dbReference>
<dbReference type="InterPro" id="IPR035965">
    <property type="entry name" value="PAS-like_dom_sf"/>
</dbReference>
<dbReference type="SUPFAM" id="SSF55785">
    <property type="entry name" value="PYP-like sensor domain (PAS domain)"/>
    <property type="match status" value="1"/>
</dbReference>
<keyword evidence="7" id="KW-0175">Coiled coil</keyword>
<dbReference type="Pfam" id="PF00072">
    <property type="entry name" value="Response_reg"/>
    <property type="match status" value="1"/>
</dbReference>
<comment type="catalytic activity">
    <reaction evidence="1">
        <text>ATP + protein L-histidine = ADP + protein N-phospho-L-histidine.</text>
        <dbReference type="EC" id="2.7.13.3"/>
    </reaction>
</comment>
<dbReference type="AlphaFoldDB" id="A0A1Y5SIY2"/>
<dbReference type="Gene3D" id="3.30.565.10">
    <property type="entry name" value="Histidine kinase-like ATPase, C-terminal domain"/>
    <property type="match status" value="1"/>
</dbReference>
<keyword evidence="3 6" id="KW-0597">Phosphoprotein</keyword>
<protein>
    <recommendedName>
        <fullName evidence="2">histidine kinase</fullName>
        <ecNumber evidence="2">2.7.13.3</ecNumber>
    </recommendedName>
</protein>
<dbReference type="SMART" id="SM00091">
    <property type="entry name" value="PAS"/>
    <property type="match status" value="2"/>
</dbReference>
<evidence type="ECO:0000313" key="13">
    <source>
        <dbReference type="Proteomes" id="UP000193870"/>
    </source>
</evidence>
<dbReference type="PROSITE" id="PS50110">
    <property type="entry name" value="RESPONSE_REGULATORY"/>
    <property type="match status" value="1"/>
</dbReference>
<dbReference type="InterPro" id="IPR011006">
    <property type="entry name" value="CheY-like_superfamily"/>
</dbReference>
<dbReference type="Gene3D" id="3.30.450.20">
    <property type="entry name" value="PAS domain"/>
    <property type="match status" value="1"/>
</dbReference>
<dbReference type="InterPro" id="IPR003594">
    <property type="entry name" value="HATPase_dom"/>
</dbReference>
<dbReference type="PRINTS" id="PR00344">
    <property type="entry name" value="BCTRLSENSOR"/>
</dbReference>
<dbReference type="RefSeq" id="WP_085853778.1">
    <property type="nucleotide sequence ID" value="NZ_FOPF01000004.1"/>
</dbReference>
<dbReference type="GO" id="GO:0000155">
    <property type="term" value="F:phosphorelay sensor kinase activity"/>
    <property type="evidence" value="ECO:0007669"/>
    <property type="project" value="InterPro"/>
</dbReference>
<dbReference type="Pfam" id="PF02518">
    <property type="entry name" value="HATPase_c"/>
    <property type="match status" value="1"/>
</dbReference>
<evidence type="ECO:0000256" key="2">
    <source>
        <dbReference type="ARBA" id="ARBA00012438"/>
    </source>
</evidence>
<evidence type="ECO:0000256" key="6">
    <source>
        <dbReference type="PROSITE-ProRule" id="PRU00169"/>
    </source>
</evidence>
<feature type="region of interest" description="Disordered" evidence="8">
    <location>
        <begin position="1"/>
        <end position="22"/>
    </location>
</feature>
<keyword evidence="5" id="KW-0418">Kinase</keyword>
<proteinExistence type="predicted"/>
<feature type="domain" description="Response regulatory" evidence="10">
    <location>
        <begin position="557"/>
        <end position="676"/>
    </location>
</feature>
<dbReference type="InterPro" id="IPR036097">
    <property type="entry name" value="HisK_dim/P_sf"/>
</dbReference>
<dbReference type="CDD" id="cd17546">
    <property type="entry name" value="REC_hyHK_CKI1_RcsC-like"/>
    <property type="match status" value="1"/>
</dbReference>
<evidence type="ECO:0000259" key="11">
    <source>
        <dbReference type="PROSITE" id="PS50112"/>
    </source>
</evidence>
<dbReference type="Proteomes" id="UP000193870">
    <property type="component" value="Unassembled WGS sequence"/>
</dbReference>